<comment type="catalytic activity">
    <reaction evidence="1">
        <text>Hydrolyzes the link between N-acetylmuramoyl residues and L-amino acid residues in certain cell-wall glycopeptides.</text>
        <dbReference type="EC" id="3.5.1.28"/>
    </reaction>
</comment>
<evidence type="ECO:0000256" key="3">
    <source>
        <dbReference type="ARBA" id="ARBA00022801"/>
    </source>
</evidence>
<evidence type="ECO:0000313" key="6">
    <source>
        <dbReference type="EMBL" id="AEE48219.1"/>
    </source>
</evidence>
<dbReference type="HOGENOM" id="CLU_014322_4_5_10"/>
<feature type="region of interest" description="Disordered" evidence="4">
    <location>
        <begin position="357"/>
        <end position="381"/>
    </location>
</feature>
<dbReference type="FunFam" id="3.40.630.40:FF:000005">
    <property type="entry name" value="N-acetylmuramoyl-L-alanine amidase (AmiA)"/>
    <property type="match status" value="1"/>
</dbReference>
<dbReference type="RefSeq" id="WP_013762783.1">
    <property type="nucleotide sequence ID" value="NC_015510.1"/>
</dbReference>
<dbReference type="eggNOG" id="COG0860">
    <property type="taxonomic scope" value="Bacteria"/>
</dbReference>
<keyword evidence="7" id="KW-1185">Reference proteome</keyword>
<dbReference type="AlphaFoldDB" id="F4KW21"/>
<dbReference type="InterPro" id="IPR050695">
    <property type="entry name" value="N-acetylmuramoyl_amidase_3"/>
</dbReference>
<evidence type="ECO:0000313" key="7">
    <source>
        <dbReference type="Proteomes" id="UP000008461"/>
    </source>
</evidence>
<accession>F4KW21</accession>
<sequence>MTKMIVTFQTKLLLVLSTAIIGFNISLAAAGHGPGKVIQSLRDAESNPRINSWDHSSVPWVSPSAYQIKTVVIDAGHGGHDPGCHGAHAQEEHITLAIAKKLGDLLRSRFPEIKVILTRDRDVFIPLYERAEIANRNNADLFISIHCNAMPGKNSGTYGTETYVMGLHTAQYNLDVAKRENAAILLEDNYQKNYDYDPNSPEGHIMISMFQNAYLKQSLQFAELVENNLNLQAKRKSRGVKQAGFVVLKATAMPSVLVEVGFLTNPAEEQFLNGQYGQDQVAGAMLEAFEQYKVKAELPDFRSEEPFVNETEKAIEKPVEKPGTYTYGAAVASHQPNEHQFDNKPAELTKSKEVPAPERANAPGVSTNAYESSPARYGPVPPSSGPVRIIPGTNLAAQAPKTDAPSSGSNHPTAYVFKIQLAAGPTAPNPAETKWKTFPYPLEVTQEDNLYKVRTQAFVDYQLANQARMRCKELGYPDAFIVAMKDGKRISLPDAKKALGIP</sequence>
<dbReference type="SMART" id="SM00646">
    <property type="entry name" value="Ami_3"/>
    <property type="match status" value="1"/>
</dbReference>
<dbReference type="InterPro" id="IPR002508">
    <property type="entry name" value="MurNAc-LAA_cat"/>
</dbReference>
<dbReference type="CDD" id="cd02696">
    <property type="entry name" value="MurNAc-LAA"/>
    <property type="match status" value="1"/>
</dbReference>
<dbReference type="STRING" id="760192.Halhy_0307"/>
<gene>
    <name evidence="6" type="ordered locus">Halhy_0307</name>
</gene>
<evidence type="ECO:0000256" key="4">
    <source>
        <dbReference type="SAM" id="MobiDB-lite"/>
    </source>
</evidence>
<evidence type="ECO:0000256" key="2">
    <source>
        <dbReference type="ARBA" id="ARBA00011901"/>
    </source>
</evidence>
<name>F4KW21_HALH1</name>
<dbReference type="Gene3D" id="3.40.630.40">
    <property type="entry name" value="Zn-dependent exopeptidases"/>
    <property type="match status" value="1"/>
</dbReference>
<organism evidence="6 7">
    <name type="scientific">Haliscomenobacter hydrossis (strain ATCC 27775 / DSM 1100 / LMG 10767 / O)</name>
    <dbReference type="NCBI Taxonomy" id="760192"/>
    <lineage>
        <taxon>Bacteria</taxon>
        <taxon>Pseudomonadati</taxon>
        <taxon>Bacteroidota</taxon>
        <taxon>Saprospiria</taxon>
        <taxon>Saprospirales</taxon>
        <taxon>Haliscomenobacteraceae</taxon>
        <taxon>Haliscomenobacter</taxon>
    </lineage>
</organism>
<reference key="2">
    <citation type="submission" date="2011-04" db="EMBL/GenBank/DDBJ databases">
        <title>Complete sequence of chromosome of Haliscomenobacter hydrossis DSM 1100.</title>
        <authorList>
            <consortium name="US DOE Joint Genome Institute (JGI-PGF)"/>
            <person name="Lucas S."/>
            <person name="Han J."/>
            <person name="Lapidus A."/>
            <person name="Bruce D."/>
            <person name="Goodwin L."/>
            <person name="Pitluck S."/>
            <person name="Peters L."/>
            <person name="Kyrpides N."/>
            <person name="Mavromatis K."/>
            <person name="Ivanova N."/>
            <person name="Ovchinnikova G."/>
            <person name="Pagani I."/>
            <person name="Daligault H."/>
            <person name="Detter J.C."/>
            <person name="Han C."/>
            <person name="Land M."/>
            <person name="Hauser L."/>
            <person name="Markowitz V."/>
            <person name="Cheng J.-F."/>
            <person name="Hugenholtz P."/>
            <person name="Woyke T."/>
            <person name="Wu D."/>
            <person name="Verbarg S."/>
            <person name="Frueling A."/>
            <person name="Brambilla E."/>
            <person name="Klenk H.-P."/>
            <person name="Eisen J.A."/>
        </authorList>
    </citation>
    <scope>NUCLEOTIDE SEQUENCE</scope>
    <source>
        <strain>DSM 1100</strain>
    </source>
</reference>
<keyword evidence="3 6" id="KW-0378">Hydrolase</keyword>
<reference evidence="6 7" key="1">
    <citation type="journal article" date="2011" name="Stand. Genomic Sci.">
        <title>Complete genome sequence of Haliscomenobacter hydrossis type strain (O).</title>
        <authorList>
            <consortium name="US DOE Joint Genome Institute (JGI-PGF)"/>
            <person name="Daligault H."/>
            <person name="Lapidus A."/>
            <person name="Zeytun A."/>
            <person name="Nolan M."/>
            <person name="Lucas S."/>
            <person name="Del Rio T.G."/>
            <person name="Tice H."/>
            <person name="Cheng J.F."/>
            <person name="Tapia R."/>
            <person name="Han C."/>
            <person name="Goodwin L."/>
            <person name="Pitluck S."/>
            <person name="Liolios K."/>
            <person name="Pagani I."/>
            <person name="Ivanova N."/>
            <person name="Huntemann M."/>
            <person name="Mavromatis K."/>
            <person name="Mikhailova N."/>
            <person name="Pati A."/>
            <person name="Chen A."/>
            <person name="Palaniappan K."/>
            <person name="Land M."/>
            <person name="Hauser L."/>
            <person name="Brambilla E.M."/>
            <person name="Rohde M."/>
            <person name="Verbarg S."/>
            <person name="Goker M."/>
            <person name="Bristow J."/>
            <person name="Eisen J.A."/>
            <person name="Markowitz V."/>
            <person name="Hugenholtz P."/>
            <person name="Kyrpides N.C."/>
            <person name="Klenk H.P."/>
            <person name="Woyke T."/>
        </authorList>
    </citation>
    <scope>NUCLEOTIDE SEQUENCE [LARGE SCALE GENOMIC DNA]</scope>
    <source>
        <strain evidence="7">ATCC 27775 / DSM 1100 / LMG 10767 / O</strain>
    </source>
</reference>
<feature type="domain" description="MurNAc-LAA" evidence="5">
    <location>
        <begin position="131"/>
        <end position="290"/>
    </location>
</feature>
<dbReference type="Pfam" id="PF01520">
    <property type="entry name" value="Amidase_3"/>
    <property type="match status" value="1"/>
</dbReference>
<dbReference type="KEGG" id="hhy:Halhy_0307"/>
<proteinExistence type="predicted"/>
<dbReference type="GO" id="GO:0008745">
    <property type="term" value="F:N-acetylmuramoyl-L-alanine amidase activity"/>
    <property type="evidence" value="ECO:0007669"/>
    <property type="project" value="UniProtKB-EC"/>
</dbReference>
<dbReference type="PANTHER" id="PTHR30404:SF0">
    <property type="entry name" value="N-ACETYLMURAMOYL-L-ALANINE AMIDASE AMIC"/>
    <property type="match status" value="1"/>
</dbReference>
<dbReference type="EMBL" id="CP002691">
    <property type="protein sequence ID" value="AEE48219.1"/>
    <property type="molecule type" value="Genomic_DNA"/>
</dbReference>
<dbReference type="SUPFAM" id="SSF53187">
    <property type="entry name" value="Zn-dependent exopeptidases"/>
    <property type="match status" value="1"/>
</dbReference>
<protein>
    <recommendedName>
        <fullName evidence="2">N-acetylmuramoyl-L-alanine amidase</fullName>
        <ecNumber evidence="2">3.5.1.28</ecNumber>
    </recommendedName>
</protein>
<dbReference type="EC" id="3.5.1.28" evidence="2"/>
<dbReference type="GO" id="GO:0030288">
    <property type="term" value="C:outer membrane-bounded periplasmic space"/>
    <property type="evidence" value="ECO:0007669"/>
    <property type="project" value="TreeGrafter"/>
</dbReference>
<dbReference type="Proteomes" id="UP000008461">
    <property type="component" value="Chromosome"/>
</dbReference>
<dbReference type="GO" id="GO:0009253">
    <property type="term" value="P:peptidoglycan catabolic process"/>
    <property type="evidence" value="ECO:0007669"/>
    <property type="project" value="InterPro"/>
</dbReference>
<dbReference type="PANTHER" id="PTHR30404">
    <property type="entry name" value="N-ACETYLMURAMOYL-L-ALANINE AMIDASE"/>
    <property type="match status" value="1"/>
</dbReference>
<evidence type="ECO:0000259" key="5">
    <source>
        <dbReference type="SMART" id="SM00646"/>
    </source>
</evidence>
<evidence type="ECO:0000256" key="1">
    <source>
        <dbReference type="ARBA" id="ARBA00001561"/>
    </source>
</evidence>